<organism evidence="1 2">
    <name type="scientific">Gimesia aquarii</name>
    <dbReference type="NCBI Taxonomy" id="2527964"/>
    <lineage>
        <taxon>Bacteria</taxon>
        <taxon>Pseudomonadati</taxon>
        <taxon>Planctomycetota</taxon>
        <taxon>Planctomycetia</taxon>
        <taxon>Planctomycetales</taxon>
        <taxon>Planctomycetaceae</taxon>
        <taxon>Gimesia</taxon>
    </lineage>
</organism>
<proteinExistence type="predicted"/>
<protein>
    <submittedName>
        <fullName evidence="1">Uncharacterized protein</fullName>
    </submittedName>
</protein>
<sequence>MVKVCFDLESSVEQMDQFNLVAGGELTISGGAVTITKSLHTIDTEADAVTDDLVTINGGSAGDVLLLNRANEQRAVILKHATGNIRTPSGTDHELTALGFVILKHDGSNWQLLAGTGSGYVVNKLSCLAAATTNVSLNGEQIIDGVFCGAEKRVFLPNQTDPKENGPWIVKAVNYYDPGAWVRPPDFQDGFTVSGHAFHIEQGNENTDTVWMIVNHYGQDLVGTDDLNPINLTRGDFDINSLPAESSNDNADLIAIYDSSAGAMRKQTRAEFLAGVAGGSGVPDTRSITAGVGLSGGGDLSADRTIDLDINELTTEAIASDTDLIAIYDSSAGAIRKQTRANFLAGIGGGVSESQTITAGIGLSGGGDLSADRTINLDINSLTAESTIDNSDLIAIYDASAGAIRKQTRSEFLAGITTGFVPTSTAVNSGPGLTGGGALSTDRTLSLDINGLTAEATPNDADLIAIYDVSAAAVRKQTRAQFFDNVFLVDGTKGYTGSQFTFTDLPVGSILAASIAAPQITREFHTDSGFFFGDSGASGISISGVQVFGWTALSNVSQNPLHCEDELQVDGISKLNAIRFLAQSADPTPAPADGQGYLWISDGTGSGDAGDLMFTVRTGGVTKTVTLVDYSTS</sequence>
<gene>
    <name evidence="1" type="ORF">V144x_10040</name>
</gene>
<evidence type="ECO:0000313" key="2">
    <source>
        <dbReference type="Proteomes" id="UP000318704"/>
    </source>
</evidence>
<dbReference type="RefSeq" id="WP_144982207.1">
    <property type="nucleotide sequence ID" value="NZ_CP037920.1"/>
</dbReference>
<dbReference type="KEGG" id="gaw:V144x_10040"/>
<evidence type="ECO:0000313" key="1">
    <source>
        <dbReference type="EMBL" id="QDT95559.1"/>
    </source>
</evidence>
<reference evidence="1 2" key="1">
    <citation type="submission" date="2019-03" db="EMBL/GenBank/DDBJ databases">
        <title>Deep-cultivation of Planctomycetes and their phenomic and genomic characterization uncovers novel biology.</title>
        <authorList>
            <person name="Wiegand S."/>
            <person name="Jogler M."/>
            <person name="Boedeker C."/>
            <person name="Pinto D."/>
            <person name="Vollmers J."/>
            <person name="Rivas-Marin E."/>
            <person name="Kohn T."/>
            <person name="Peeters S.H."/>
            <person name="Heuer A."/>
            <person name="Rast P."/>
            <person name="Oberbeckmann S."/>
            <person name="Bunk B."/>
            <person name="Jeske O."/>
            <person name="Meyerdierks A."/>
            <person name="Storesund J.E."/>
            <person name="Kallscheuer N."/>
            <person name="Luecker S."/>
            <person name="Lage O.M."/>
            <person name="Pohl T."/>
            <person name="Merkel B.J."/>
            <person name="Hornburger P."/>
            <person name="Mueller R.-W."/>
            <person name="Bruemmer F."/>
            <person name="Labrenz M."/>
            <person name="Spormann A.M."/>
            <person name="Op den Camp H."/>
            <person name="Overmann J."/>
            <person name="Amann R."/>
            <person name="Jetten M.S.M."/>
            <person name="Mascher T."/>
            <person name="Medema M.H."/>
            <person name="Devos D.P."/>
            <person name="Kaster A.-K."/>
            <person name="Ovreas L."/>
            <person name="Rohde M."/>
            <person name="Galperin M.Y."/>
            <person name="Jogler C."/>
        </authorList>
    </citation>
    <scope>NUCLEOTIDE SEQUENCE [LARGE SCALE GENOMIC DNA]</scope>
    <source>
        <strain evidence="1 2">V144</strain>
    </source>
</reference>
<accession>A0A517VRI7</accession>
<dbReference type="EMBL" id="CP037920">
    <property type="protein sequence ID" value="QDT95559.1"/>
    <property type="molecule type" value="Genomic_DNA"/>
</dbReference>
<name>A0A517VRI7_9PLAN</name>
<dbReference type="AlphaFoldDB" id="A0A517VRI7"/>
<dbReference type="Proteomes" id="UP000318704">
    <property type="component" value="Chromosome"/>
</dbReference>